<dbReference type="InterPro" id="IPR016047">
    <property type="entry name" value="M23ase_b-sheet_dom"/>
</dbReference>
<gene>
    <name evidence="3" type="ORF">E6H04_15095</name>
</gene>
<proteinExistence type="predicted"/>
<protein>
    <submittedName>
        <fullName evidence="3">M23 family metallopeptidase</fullName>
    </submittedName>
</protein>
<comment type="caution">
    <text evidence="3">The sequence shown here is derived from an EMBL/GenBank/DDBJ whole genome shotgun (WGS) entry which is preliminary data.</text>
</comment>
<dbReference type="Proteomes" id="UP000320048">
    <property type="component" value="Unassembled WGS sequence"/>
</dbReference>
<reference evidence="3 4" key="1">
    <citation type="journal article" date="2019" name="Nat. Microbiol.">
        <title>Mediterranean grassland soil C-N compound turnover is dependent on rainfall and depth, and is mediated by genomically divergent microorganisms.</title>
        <authorList>
            <person name="Diamond S."/>
            <person name="Andeer P.F."/>
            <person name="Li Z."/>
            <person name="Crits-Christoph A."/>
            <person name="Burstein D."/>
            <person name="Anantharaman K."/>
            <person name="Lane K.R."/>
            <person name="Thomas B.C."/>
            <person name="Pan C."/>
            <person name="Northen T.R."/>
            <person name="Banfield J.F."/>
        </authorList>
    </citation>
    <scope>NUCLEOTIDE SEQUENCE [LARGE SCALE GENOMIC DNA]</scope>
    <source>
        <strain evidence="3">NP_7</strain>
    </source>
</reference>
<organism evidence="3 4">
    <name type="scientific">Candidatus Segetimicrobium genomatis</name>
    <dbReference type="NCBI Taxonomy" id="2569760"/>
    <lineage>
        <taxon>Bacteria</taxon>
        <taxon>Bacillati</taxon>
        <taxon>Candidatus Sysuimicrobiota</taxon>
        <taxon>Candidatus Sysuimicrobiia</taxon>
        <taxon>Candidatus Sysuimicrobiales</taxon>
        <taxon>Candidatus Segetimicrobiaceae</taxon>
        <taxon>Candidatus Segetimicrobium</taxon>
    </lineage>
</organism>
<feature type="domain" description="M23ase beta-sheet core" evidence="2">
    <location>
        <begin position="197"/>
        <end position="290"/>
    </location>
</feature>
<dbReference type="PANTHER" id="PTHR21666:SF270">
    <property type="entry name" value="MUREIN HYDROLASE ACTIVATOR ENVC"/>
    <property type="match status" value="1"/>
</dbReference>
<name>A0A537IZ29_9BACT</name>
<sequence length="302" mass="31197">MSGTRISGTCLAIIGAMLVAGGPPAGVPSAVSAPPDGYPQIVRIAPASPVQGDTITVVVAPVPSAVSLRFDGALVRVYALADGTRRGLIGTDPTIASGAHTVSVTLASAGQPPVQVSRTVKIKSGQFGKRTIVMSPSTFSLISADNAAIERRALGPALGRRTATAMWTGAFLLPSDGLMDSPYGLESVYNGHRMWWHQGADFAAPEGSPVIAANAGMVVLAQGLPLGGNTVVIDHGQGVLTEYLHLSTMVVHAGERVDRGALIARIGATGLVTGPSLHWGLYVNGKWVNPLFWTESRPDLTP</sequence>
<feature type="chain" id="PRO_5021941829" evidence="1">
    <location>
        <begin position="26"/>
        <end position="302"/>
    </location>
</feature>
<dbReference type="InterPro" id="IPR050570">
    <property type="entry name" value="Cell_wall_metabolism_enzyme"/>
</dbReference>
<evidence type="ECO:0000259" key="2">
    <source>
        <dbReference type="Pfam" id="PF01551"/>
    </source>
</evidence>
<dbReference type="Pfam" id="PF01551">
    <property type="entry name" value="Peptidase_M23"/>
    <property type="match status" value="1"/>
</dbReference>
<dbReference type="SUPFAM" id="SSF51261">
    <property type="entry name" value="Duplicated hybrid motif"/>
    <property type="match status" value="1"/>
</dbReference>
<evidence type="ECO:0000313" key="3">
    <source>
        <dbReference type="EMBL" id="TMI76312.1"/>
    </source>
</evidence>
<evidence type="ECO:0000313" key="4">
    <source>
        <dbReference type="Proteomes" id="UP000320048"/>
    </source>
</evidence>
<dbReference type="PANTHER" id="PTHR21666">
    <property type="entry name" value="PEPTIDASE-RELATED"/>
    <property type="match status" value="1"/>
</dbReference>
<accession>A0A537IZ29</accession>
<dbReference type="EMBL" id="VBAO01000517">
    <property type="protein sequence ID" value="TMI76312.1"/>
    <property type="molecule type" value="Genomic_DNA"/>
</dbReference>
<dbReference type="InterPro" id="IPR011055">
    <property type="entry name" value="Dup_hybrid_motif"/>
</dbReference>
<keyword evidence="1" id="KW-0732">Signal</keyword>
<dbReference type="Gene3D" id="2.70.70.10">
    <property type="entry name" value="Glucose Permease (Domain IIA)"/>
    <property type="match status" value="1"/>
</dbReference>
<dbReference type="CDD" id="cd12797">
    <property type="entry name" value="M23_peptidase"/>
    <property type="match status" value="1"/>
</dbReference>
<dbReference type="GO" id="GO:0004222">
    <property type="term" value="F:metalloendopeptidase activity"/>
    <property type="evidence" value="ECO:0007669"/>
    <property type="project" value="TreeGrafter"/>
</dbReference>
<evidence type="ECO:0000256" key="1">
    <source>
        <dbReference type="SAM" id="SignalP"/>
    </source>
</evidence>
<feature type="signal peptide" evidence="1">
    <location>
        <begin position="1"/>
        <end position="25"/>
    </location>
</feature>
<dbReference type="AlphaFoldDB" id="A0A537IZ29"/>